<evidence type="ECO:0000256" key="3">
    <source>
        <dbReference type="ARBA" id="ARBA00022801"/>
    </source>
</evidence>
<sequence>MSQLSFSSFDSMLLVRDAKGRYLPASVEQILSVARQAIDQKYQRGALFDAPDVVKDYLSTKLVGFEHEVFAALFLDSKHRLLEYVELFRGTIDQASVYPREVVKEALRINAAAVIFSHNHPSGNPEPSQADKVLTQRLKEALALVDVRTLDHIIVGGEATVSFAEQGLL</sequence>
<evidence type="ECO:0000259" key="6">
    <source>
        <dbReference type="PROSITE" id="PS50249"/>
    </source>
</evidence>
<dbReference type="PROSITE" id="PS50249">
    <property type="entry name" value="MPN"/>
    <property type="match status" value="1"/>
</dbReference>
<organism evidence="7 8">
    <name type="scientific">Stutzerimonas stutzeri</name>
    <name type="common">Pseudomonas stutzeri</name>
    <dbReference type="NCBI Taxonomy" id="316"/>
    <lineage>
        <taxon>Bacteria</taxon>
        <taxon>Pseudomonadati</taxon>
        <taxon>Pseudomonadota</taxon>
        <taxon>Gammaproteobacteria</taxon>
        <taxon>Pseudomonadales</taxon>
        <taxon>Pseudomonadaceae</taxon>
        <taxon>Stutzerimonas</taxon>
    </lineage>
</organism>
<dbReference type="NCBIfam" id="TIGR00608">
    <property type="entry name" value="radc"/>
    <property type="match status" value="1"/>
</dbReference>
<dbReference type="GO" id="GO:0008237">
    <property type="term" value="F:metallopeptidase activity"/>
    <property type="evidence" value="ECO:0007669"/>
    <property type="project" value="UniProtKB-KW"/>
</dbReference>
<dbReference type="InterPro" id="IPR001405">
    <property type="entry name" value="UPF0758"/>
</dbReference>
<keyword evidence="1" id="KW-0645">Protease</keyword>
<keyword evidence="5" id="KW-0482">Metalloprotease</keyword>
<accession>A0A0D7E259</accession>
<name>A0A0D7E259_STUST</name>
<dbReference type="PANTHER" id="PTHR30471">
    <property type="entry name" value="DNA REPAIR PROTEIN RADC"/>
    <property type="match status" value="1"/>
</dbReference>
<dbReference type="SUPFAM" id="SSF102712">
    <property type="entry name" value="JAB1/MPN domain"/>
    <property type="match status" value="1"/>
</dbReference>
<dbReference type="InterPro" id="IPR025657">
    <property type="entry name" value="RadC_JAB"/>
</dbReference>
<evidence type="ECO:0000256" key="2">
    <source>
        <dbReference type="ARBA" id="ARBA00022723"/>
    </source>
</evidence>
<proteinExistence type="predicted"/>
<evidence type="ECO:0000313" key="7">
    <source>
        <dbReference type="EMBL" id="KIZ33692.1"/>
    </source>
</evidence>
<keyword evidence="2" id="KW-0479">Metal-binding</keyword>
<dbReference type="GO" id="GO:0046872">
    <property type="term" value="F:metal ion binding"/>
    <property type="evidence" value="ECO:0007669"/>
    <property type="project" value="UniProtKB-KW"/>
</dbReference>
<dbReference type="PROSITE" id="PS01302">
    <property type="entry name" value="UPF0758"/>
    <property type="match status" value="1"/>
</dbReference>
<dbReference type="CDD" id="cd08071">
    <property type="entry name" value="MPN_DUF2466"/>
    <property type="match status" value="1"/>
</dbReference>
<dbReference type="InterPro" id="IPR037518">
    <property type="entry name" value="MPN"/>
</dbReference>
<dbReference type="EMBL" id="JXXD01000231">
    <property type="protein sequence ID" value="KIZ33692.1"/>
    <property type="molecule type" value="Genomic_DNA"/>
</dbReference>
<comment type="caution">
    <text evidence="7">The sequence shown here is derived from an EMBL/GenBank/DDBJ whole genome shotgun (WGS) entry which is preliminary data.</text>
</comment>
<dbReference type="Gene3D" id="3.40.140.10">
    <property type="entry name" value="Cytidine Deaminase, domain 2"/>
    <property type="match status" value="1"/>
</dbReference>
<dbReference type="Proteomes" id="UP000032439">
    <property type="component" value="Unassembled WGS sequence"/>
</dbReference>
<evidence type="ECO:0000313" key="8">
    <source>
        <dbReference type="Proteomes" id="UP000032439"/>
    </source>
</evidence>
<gene>
    <name evidence="7" type="ORF">LO50_19745</name>
</gene>
<dbReference type="PANTHER" id="PTHR30471:SF6">
    <property type="entry name" value="UPF0758 PROTEIN VC_0510"/>
    <property type="match status" value="1"/>
</dbReference>
<dbReference type="PATRIC" id="fig|316.110.peg.2236"/>
<evidence type="ECO:0000256" key="5">
    <source>
        <dbReference type="ARBA" id="ARBA00023049"/>
    </source>
</evidence>
<dbReference type="RefSeq" id="WP_044316094.1">
    <property type="nucleotide sequence ID" value="NZ_JXXD01000231.1"/>
</dbReference>
<dbReference type="GO" id="GO:0006508">
    <property type="term" value="P:proteolysis"/>
    <property type="evidence" value="ECO:0007669"/>
    <property type="project" value="UniProtKB-KW"/>
</dbReference>
<protein>
    <submittedName>
        <fullName evidence="7">DNA repair protein RadC</fullName>
    </submittedName>
</protein>
<keyword evidence="3" id="KW-0378">Hydrolase</keyword>
<keyword evidence="4" id="KW-0862">Zinc</keyword>
<evidence type="ECO:0000256" key="1">
    <source>
        <dbReference type="ARBA" id="ARBA00022670"/>
    </source>
</evidence>
<dbReference type="Pfam" id="PF04002">
    <property type="entry name" value="RadC"/>
    <property type="match status" value="1"/>
</dbReference>
<evidence type="ECO:0000256" key="4">
    <source>
        <dbReference type="ARBA" id="ARBA00022833"/>
    </source>
</evidence>
<feature type="domain" description="MPN" evidence="6">
    <location>
        <begin position="47"/>
        <end position="169"/>
    </location>
</feature>
<dbReference type="AlphaFoldDB" id="A0A0D7E259"/>
<dbReference type="InterPro" id="IPR020891">
    <property type="entry name" value="UPF0758_CS"/>
</dbReference>
<reference evidence="7 8" key="1">
    <citation type="submission" date="2014-11" db="EMBL/GenBank/DDBJ databases">
        <title>Genomics and ecophysiology of heterotrophic nitrogen fixing bacteria isolated from estuarine surface water.</title>
        <authorList>
            <person name="Bentzon-Tilia M."/>
            <person name="Severin I."/>
            <person name="Hansen L.H."/>
            <person name="Riemann L."/>
        </authorList>
    </citation>
    <scope>NUCLEOTIDE SEQUENCE [LARGE SCALE GENOMIC DNA]</scope>
    <source>
        <strain evidence="7 8">BAL361</strain>
    </source>
</reference>